<evidence type="ECO:0000256" key="8">
    <source>
        <dbReference type="PIRSR" id="PIRSR001123-2"/>
    </source>
</evidence>
<dbReference type="InterPro" id="IPR008007">
    <property type="entry name" value="Peptidase_M42"/>
</dbReference>
<feature type="active site" description="Proton acceptor" evidence="7">
    <location>
        <position position="197"/>
    </location>
</feature>
<dbReference type="Gene3D" id="3.40.630.10">
    <property type="entry name" value="Zn peptidases"/>
    <property type="match status" value="1"/>
</dbReference>
<accession>A0A7C3J6Z0</accession>
<keyword evidence="5" id="KW-0378">Hydrolase</keyword>
<comment type="similarity">
    <text evidence="1 6">Belongs to the peptidase M42 family.</text>
</comment>
<dbReference type="GO" id="GO:0006508">
    <property type="term" value="P:proteolysis"/>
    <property type="evidence" value="ECO:0007669"/>
    <property type="project" value="UniProtKB-KW"/>
</dbReference>
<keyword evidence="2" id="KW-0031">Aminopeptidase</keyword>
<dbReference type="GO" id="GO:0004177">
    <property type="term" value="F:aminopeptidase activity"/>
    <property type="evidence" value="ECO:0007669"/>
    <property type="project" value="UniProtKB-UniRule"/>
</dbReference>
<evidence type="ECO:0000256" key="6">
    <source>
        <dbReference type="PIRNR" id="PIRNR001123"/>
    </source>
</evidence>
<comment type="cofactor">
    <cofactor evidence="8">
        <name>a divalent metal cation</name>
        <dbReference type="ChEBI" id="CHEBI:60240"/>
    </cofactor>
    <text evidence="8">Binds 2 divalent metal cations per subunit.</text>
</comment>
<dbReference type="PIRSF" id="PIRSF001123">
    <property type="entry name" value="PepA_GA"/>
    <property type="match status" value="1"/>
</dbReference>
<feature type="binding site" evidence="8">
    <location>
        <position position="169"/>
    </location>
    <ligand>
        <name>Zn(2+)</name>
        <dbReference type="ChEBI" id="CHEBI:29105"/>
        <label>1</label>
    </ligand>
</feature>
<dbReference type="PANTHER" id="PTHR32481:SF5">
    <property type="entry name" value="ENDOGLUCANASE"/>
    <property type="match status" value="1"/>
</dbReference>
<dbReference type="Gene3D" id="2.40.30.40">
    <property type="entry name" value="Peptidase M42, domain 2"/>
    <property type="match status" value="1"/>
</dbReference>
<dbReference type="SUPFAM" id="SSF53187">
    <property type="entry name" value="Zn-dependent exopeptidases"/>
    <property type="match status" value="1"/>
</dbReference>
<evidence type="ECO:0000256" key="3">
    <source>
        <dbReference type="ARBA" id="ARBA00022670"/>
    </source>
</evidence>
<dbReference type="SUPFAM" id="SSF101821">
    <property type="entry name" value="Aminopeptidase/glucanase lid domain"/>
    <property type="match status" value="1"/>
</dbReference>
<sequence length="334" mass="37405">MILKNLSEIFGPSGNECEIRDFIVETIKDHVDSLKIDKMGNIIAFKKGKNKNSKKVLLGAHMDEVGFMIKSIEENGMLRFLPAGSIDKRVVIGKNVLIGKEKVKGVICYKPIHLQRKDYNNIPDFDSLVIDIGSTEKKDAEKYVSVGDYAVFDTKFEKKGNIIKGKSFDDRLGCAAIIEILKERYENDLFGAFFVQEEVGLRGSKAAVFNIPADYAIVLEGTSAADMPHSKDEPDYPKMGDGVVITISDRSFFVHKDLFNETVSCAKENKIKYQFKQPMVGGTDGGEIHKSKEGVKTIVFAVPSRYIHSPVSYADLRDYRSMVDLTKKLLNKLK</sequence>
<evidence type="ECO:0000256" key="7">
    <source>
        <dbReference type="PIRSR" id="PIRSR001123-1"/>
    </source>
</evidence>
<feature type="binding site" evidence="8">
    <location>
        <position position="198"/>
    </location>
    <ligand>
        <name>Zn(2+)</name>
        <dbReference type="ChEBI" id="CHEBI:29105"/>
        <label>2</label>
    </ligand>
</feature>
<dbReference type="InterPro" id="IPR051464">
    <property type="entry name" value="Peptidase_M42_aminopept"/>
</dbReference>
<reference evidence="9" key="1">
    <citation type="journal article" date="2020" name="mSystems">
        <title>Genome- and Community-Level Interaction Insights into Carbon Utilization and Element Cycling Functions of Hydrothermarchaeota in Hydrothermal Sediment.</title>
        <authorList>
            <person name="Zhou Z."/>
            <person name="Liu Y."/>
            <person name="Xu W."/>
            <person name="Pan J."/>
            <person name="Luo Z.H."/>
            <person name="Li M."/>
        </authorList>
    </citation>
    <scope>NUCLEOTIDE SEQUENCE [LARGE SCALE GENOMIC DNA]</scope>
    <source>
        <strain evidence="9">SpSt-464</strain>
    </source>
</reference>
<name>A0A7C3J6Z0_UNCW3</name>
<feature type="binding site" evidence="8">
    <location>
        <position position="220"/>
    </location>
    <ligand>
        <name>Zn(2+)</name>
        <dbReference type="ChEBI" id="CHEBI:29105"/>
        <label>1</label>
    </ligand>
</feature>
<dbReference type="Pfam" id="PF05343">
    <property type="entry name" value="Peptidase_M42"/>
    <property type="match status" value="1"/>
</dbReference>
<evidence type="ECO:0000313" key="9">
    <source>
        <dbReference type="EMBL" id="HFK24311.1"/>
    </source>
</evidence>
<keyword evidence="4 8" id="KW-0479">Metal-binding</keyword>
<gene>
    <name evidence="9" type="ORF">ENS15_06680</name>
</gene>
<organism evidence="9">
    <name type="scientific">candidate division WOR-3 bacterium</name>
    <dbReference type="NCBI Taxonomy" id="2052148"/>
    <lineage>
        <taxon>Bacteria</taxon>
        <taxon>Bacteria division WOR-3</taxon>
    </lineage>
</organism>
<evidence type="ECO:0000256" key="4">
    <source>
        <dbReference type="ARBA" id="ARBA00022723"/>
    </source>
</evidence>
<dbReference type="AlphaFoldDB" id="A0A7C3J6Z0"/>
<keyword evidence="3" id="KW-0645">Protease</keyword>
<comment type="caution">
    <text evidence="9">The sequence shown here is derived from an EMBL/GenBank/DDBJ whole genome shotgun (WGS) entry which is preliminary data.</text>
</comment>
<protein>
    <submittedName>
        <fullName evidence="9">M42 family peptidase</fullName>
    </submittedName>
</protein>
<dbReference type="InterPro" id="IPR023367">
    <property type="entry name" value="Peptidase_M42_dom2"/>
</dbReference>
<feature type="binding site" evidence="8">
    <location>
        <position position="308"/>
    </location>
    <ligand>
        <name>Zn(2+)</name>
        <dbReference type="ChEBI" id="CHEBI:29105"/>
        <label>2</label>
    </ligand>
</feature>
<dbReference type="PANTHER" id="PTHR32481">
    <property type="entry name" value="AMINOPEPTIDASE"/>
    <property type="match status" value="1"/>
</dbReference>
<evidence type="ECO:0000256" key="1">
    <source>
        <dbReference type="ARBA" id="ARBA00006272"/>
    </source>
</evidence>
<dbReference type="EMBL" id="DSTT01000006">
    <property type="protein sequence ID" value="HFK24311.1"/>
    <property type="molecule type" value="Genomic_DNA"/>
</dbReference>
<proteinExistence type="inferred from homology"/>
<feature type="binding site" evidence="8">
    <location>
        <position position="169"/>
    </location>
    <ligand>
        <name>Zn(2+)</name>
        <dbReference type="ChEBI" id="CHEBI:29105"/>
        <label>2</label>
    </ligand>
</feature>
<feature type="binding site" evidence="8">
    <location>
        <position position="61"/>
    </location>
    <ligand>
        <name>Zn(2+)</name>
        <dbReference type="ChEBI" id="CHEBI:29105"/>
        <label>1</label>
    </ligand>
</feature>
<evidence type="ECO:0000256" key="5">
    <source>
        <dbReference type="ARBA" id="ARBA00022801"/>
    </source>
</evidence>
<dbReference type="GO" id="GO:0046872">
    <property type="term" value="F:metal ion binding"/>
    <property type="evidence" value="ECO:0007669"/>
    <property type="project" value="UniProtKB-UniRule"/>
</dbReference>
<evidence type="ECO:0000256" key="2">
    <source>
        <dbReference type="ARBA" id="ARBA00022438"/>
    </source>
</evidence>